<dbReference type="GO" id="GO:0006352">
    <property type="term" value="P:DNA-templated transcription initiation"/>
    <property type="evidence" value="ECO:0000318"/>
    <property type="project" value="GO_Central"/>
</dbReference>
<dbReference type="GO" id="GO:0017025">
    <property type="term" value="F:TBP-class protein binding"/>
    <property type="evidence" value="ECO:0000318"/>
    <property type="project" value="GO_Central"/>
</dbReference>
<proteinExistence type="predicted"/>
<dbReference type="PRINTS" id="PR00685">
    <property type="entry name" value="TIFACTORIIB"/>
</dbReference>
<dbReference type="PANTHER" id="PTHR11618">
    <property type="entry name" value="TRANSCRIPTION INITIATION FACTOR IIB-RELATED"/>
    <property type="match status" value="1"/>
</dbReference>
<dbReference type="InterPro" id="IPR000812">
    <property type="entry name" value="TFIIB"/>
</dbReference>
<dbReference type="STRING" id="88036.D8RAK8"/>
<dbReference type="GO" id="GO:0005634">
    <property type="term" value="C:nucleus"/>
    <property type="evidence" value="ECO:0000318"/>
    <property type="project" value="GO_Central"/>
</dbReference>
<dbReference type="Proteomes" id="UP000001514">
    <property type="component" value="Unassembled WGS sequence"/>
</dbReference>
<dbReference type="HOGENOM" id="CLU_810362_0_0_1"/>
<dbReference type="FunCoup" id="D8RAK8">
    <property type="interactions" value="524"/>
</dbReference>
<dbReference type="InterPro" id="IPR013763">
    <property type="entry name" value="Cyclin-like_dom"/>
</dbReference>
<keyword evidence="5" id="KW-1185">Reference proteome</keyword>
<dbReference type="GO" id="GO:0070897">
    <property type="term" value="P:transcription preinitiation complex assembly"/>
    <property type="evidence" value="ECO:0007669"/>
    <property type="project" value="InterPro"/>
</dbReference>
<dbReference type="KEGG" id="smo:SELMODRAFT_89981"/>
<dbReference type="PANTHER" id="PTHR11618:SF13">
    <property type="entry name" value="TRANSCRIPTION INITIATION FACTOR IIB"/>
    <property type="match status" value="1"/>
</dbReference>
<dbReference type="InParanoid" id="D8RAK8"/>
<gene>
    <name evidence="4" type="ORF">SELMODRAFT_89981</name>
</gene>
<dbReference type="AlphaFoldDB" id="D8RAK8"/>
<dbReference type="OMA" id="HIRAQDS"/>
<dbReference type="eggNOG" id="KOG1597">
    <property type="taxonomic scope" value="Eukaryota"/>
</dbReference>
<keyword evidence="2" id="KW-0804">Transcription</keyword>
<keyword evidence="1" id="KW-0805">Transcription regulation</keyword>
<feature type="non-terminal residue" evidence="4">
    <location>
        <position position="343"/>
    </location>
</feature>
<dbReference type="Gramene" id="EFJ30339">
    <property type="protein sequence ID" value="EFJ30339"/>
    <property type="gene ID" value="SELMODRAFT_89981"/>
</dbReference>
<accession>D8RAK8</accession>
<dbReference type="CDD" id="cd20550">
    <property type="entry name" value="CYCLIN_TFIIB_archaea_like_rpt2"/>
    <property type="match status" value="1"/>
</dbReference>
<dbReference type="SUPFAM" id="SSF47954">
    <property type="entry name" value="Cyclin-like"/>
    <property type="match status" value="2"/>
</dbReference>
<evidence type="ECO:0000256" key="1">
    <source>
        <dbReference type="ARBA" id="ARBA00023015"/>
    </source>
</evidence>
<sequence>MSHIQCPYCSGLEGRCTPSGSGRFITECKACARVVDERRVQIHEVFVERATDTPLCIVTPDFSDNERFRVPPLDDDPFESSGFITAFSTWSLEATPLFTNTTSTVCGHLAELERVMAEYYPNGGANLAGSLNLVDMLRAYFQIVEVSSVLGLERDSSEHAIQLFRDCSTATLLRNRNIEALATAALVQASREAQEPRTLQQEISVAANIPQKEIARHMKLLSDALKLSQPINSNSISVHMPRFCNLLQLNKTTQDLASHIGEVVISKSFCTRRNPISISAAAIYLACQLEDKRKTQTEICKATGLTEVTLRKVYKELLENLDDLMPKDYTPAVPPEKAFPVTT</sequence>
<dbReference type="SMART" id="SM00385">
    <property type="entry name" value="CYCLIN"/>
    <property type="match status" value="2"/>
</dbReference>
<reference evidence="4 5" key="1">
    <citation type="journal article" date="2011" name="Science">
        <title>The Selaginella genome identifies genetic changes associated with the evolution of vascular plants.</title>
        <authorList>
            <person name="Banks J.A."/>
            <person name="Nishiyama T."/>
            <person name="Hasebe M."/>
            <person name="Bowman J.L."/>
            <person name="Gribskov M."/>
            <person name="dePamphilis C."/>
            <person name="Albert V.A."/>
            <person name="Aono N."/>
            <person name="Aoyama T."/>
            <person name="Ambrose B.A."/>
            <person name="Ashton N.W."/>
            <person name="Axtell M.J."/>
            <person name="Barker E."/>
            <person name="Barker M.S."/>
            <person name="Bennetzen J.L."/>
            <person name="Bonawitz N.D."/>
            <person name="Chapple C."/>
            <person name="Cheng C."/>
            <person name="Correa L.G."/>
            <person name="Dacre M."/>
            <person name="DeBarry J."/>
            <person name="Dreyer I."/>
            <person name="Elias M."/>
            <person name="Engstrom E.M."/>
            <person name="Estelle M."/>
            <person name="Feng L."/>
            <person name="Finet C."/>
            <person name="Floyd S.K."/>
            <person name="Frommer W.B."/>
            <person name="Fujita T."/>
            <person name="Gramzow L."/>
            <person name="Gutensohn M."/>
            <person name="Harholt J."/>
            <person name="Hattori M."/>
            <person name="Heyl A."/>
            <person name="Hirai T."/>
            <person name="Hiwatashi Y."/>
            <person name="Ishikawa M."/>
            <person name="Iwata M."/>
            <person name="Karol K.G."/>
            <person name="Koehler B."/>
            <person name="Kolukisaoglu U."/>
            <person name="Kubo M."/>
            <person name="Kurata T."/>
            <person name="Lalonde S."/>
            <person name="Li K."/>
            <person name="Li Y."/>
            <person name="Litt A."/>
            <person name="Lyons E."/>
            <person name="Manning G."/>
            <person name="Maruyama T."/>
            <person name="Michael T.P."/>
            <person name="Mikami K."/>
            <person name="Miyazaki S."/>
            <person name="Morinaga S."/>
            <person name="Murata T."/>
            <person name="Mueller-Roeber B."/>
            <person name="Nelson D.R."/>
            <person name="Obara M."/>
            <person name="Oguri Y."/>
            <person name="Olmstead R.G."/>
            <person name="Onodera N."/>
            <person name="Petersen B.L."/>
            <person name="Pils B."/>
            <person name="Prigge M."/>
            <person name="Rensing S.A."/>
            <person name="Riano-Pachon D.M."/>
            <person name="Roberts A.W."/>
            <person name="Sato Y."/>
            <person name="Scheller H.V."/>
            <person name="Schulz B."/>
            <person name="Schulz C."/>
            <person name="Shakirov E.V."/>
            <person name="Shibagaki N."/>
            <person name="Shinohara N."/>
            <person name="Shippen D.E."/>
            <person name="Soerensen I."/>
            <person name="Sotooka R."/>
            <person name="Sugimoto N."/>
            <person name="Sugita M."/>
            <person name="Sumikawa N."/>
            <person name="Tanurdzic M."/>
            <person name="Theissen G."/>
            <person name="Ulvskov P."/>
            <person name="Wakazuki S."/>
            <person name="Weng J.K."/>
            <person name="Willats W.W."/>
            <person name="Wipf D."/>
            <person name="Wolf P.G."/>
            <person name="Yang L."/>
            <person name="Zimmer A.D."/>
            <person name="Zhu Q."/>
            <person name="Mitros T."/>
            <person name="Hellsten U."/>
            <person name="Loque D."/>
            <person name="Otillar R."/>
            <person name="Salamov A."/>
            <person name="Schmutz J."/>
            <person name="Shapiro H."/>
            <person name="Lindquist E."/>
            <person name="Lucas S."/>
            <person name="Rokhsar D."/>
            <person name="Grigoriev I.V."/>
        </authorList>
    </citation>
    <scope>NUCLEOTIDE SEQUENCE [LARGE SCALE GENOMIC DNA]</scope>
</reference>
<dbReference type="Pfam" id="PF00382">
    <property type="entry name" value="TFIIB"/>
    <property type="match status" value="2"/>
</dbReference>
<organism evidence="5">
    <name type="scientific">Selaginella moellendorffii</name>
    <name type="common">Spikemoss</name>
    <dbReference type="NCBI Taxonomy" id="88036"/>
    <lineage>
        <taxon>Eukaryota</taxon>
        <taxon>Viridiplantae</taxon>
        <taxon>Streptophyta</taxon>
        <taxon>Embryophyta</taxon>
        <taxon>Tracheophyta</taxon>
        <taxon>Lycopodiopsida</taxon>
        <taxon>Selaginellales</taxon>
        <taxon>Selaginellaceae</taxon>
        <taxon>Selaginella</taxon>
    </lineage>
</organism>
<feature type="domain" description="Cyclin-like" evidence="3">
    <location>
        <begin position="141"/>
        <end position="223"/>
    </location>
</feature>
<dbReference type="InterPro" id="IPR036915">
    <property type="entry name" value="Cyclin-like_sf"/>
</dbReference>
<name>D8RAK8_SELML</name>
<dbReference type="GO" id="GO:0016251">
    <property type="term" value="F:RNA polymerase II general transcription initiation factor activity"/>
    <property type="evidence" value="ECO:0000318"/>
    <property type="project" value="GO_Central"/>
</dbReference>
<evidence type="ECO:0000313" key="4">
    <source>
        <dbReference type="EMBL" id="EFJ30339.1"/>
    </source>
</evidence>
<dbReference type="GO" id="GO:0097550">
    <property type="term" value="C:transcription preinitiation complex"/>
    <property type="evidence" value="ECO:0000318"/>
    <property type="project" value="GO_Central"/>
</dbReference>
<dbReference type="InterPro" id="IPR013150">
    <property type="entry name" value="TFIIB_cyclin"/>
</dbReference>
<dbReference type="Gene3D" id="1.10.472.10">
    <property type="entry name" value="Cyclin-like"/>
    <property type="match status" value="2"/>
</dbReference>
<dbReference type="EMBL" id="GL377575">
    <property type="protein sequence ID" value="EFJ30339.1"/>
    <property type="molecule type" value="Genomic_DNA"/>
</dbReference>
<evidence type="ECO:0000256" key="2">
    <source>
        <dbReference type="ARBA" id="ARBA00023163"/>
    </source>
</evidence>
<protein>
    <recommendedName>
        <fullName evidence="3">Cyclin-like domain-containing protein</fullName>
    </recommendedName>
</protein>
<evidence type="ECO:0000259" key="3">
    <source>
        <dbReference type="SMART" id="SM00385"/>
    </source>
</evidence>
<dbReference type="FunFam" id="1.10.472.10:FF:000045">
    <property type="entry name" value="Transcription initiation factor IIB"/>
    <property type="match status" value="1"/>
</dbReference>
<evidence type="ECO:0000313" key="5">
    <source>
        <dbReference type="Proteomes" id="UP000001514"/>
    </source>
</evidence>
<feature type="domain" description="Cyclin-like" evidence="3">
    <location>
        <begin position="238"/>
        <end position="319"/>
    </location>
</feature>